<dbReference type="Proteomes" id="UP000188318">
    <property type="component" value="Unassembled WGS sequence"/>
</dbReference>
<keyword evidence="2" id="KW-1185">Reference proteome</keyword>
<evidence type="ECO:0000313" key="2">
    <source>
        <dbReference type="Proteomes" id="UP000188318"/>
    </source>
</evidence>
<dbReference type="VEuPathDB" id="FungiDB:ASPCADRAFT_206239"/>
<reference evidence="2" key="1">
    <citation type="journal article" date="2017" name="Genome Biol.">
        <title>Comparative genomics reveals high biological diversity and specific adaptations in the industrially and medically important fungal genus Aspergillus.</title>
        <authorList>
            <person name="de Vries R.P."/>
            <person name="Riley R."/>
            <person name="Wiebenga A."/>
            <person name="Aguilar-Osorio G."/>
            <person name="Amillis S."/>
            <person name="Uchima C.A."/>
            <person name="Anderluh G."/>
            <person name="Asadollahi M."/>
            <person name="Askin M."/>
            <person name="Barry K."/>
            <person name="Battaglia E."/>
            <person name="Bayram O."/>
            <person name="Benocci T."/>
            <person name="Braus-Stromeyer S.A."/>
            <person name="Caldana C."/>
            <person name="Canovas D."/>
            <person name="Cerqueira G.C."/>
            <person name="Chen F."/>
            <person name="Chen W."/>
            <person name="Choi C."/>
            <person name="Clum A."/>
            <person name="Dos Santos R.A."/>
            <person name="Damasio A.R."/>
            <person name="Diallinas G."/>
            <person name="Emri T."/>
            <person name="Fekete E."/>
            <person name="Flipphi M."/>
            <person name="Freyberg S."/>
            <person name="Gallo A."/>
            <person name="Gournas C."/>
            <person name="Habgood R."/>
            <person name="Hainaut M."/>
            <person name="Harispe M.L."/>
            <person name="Henrissat B."/>
            <person name="Hilden K.S."/>
            <person name="Hope R."/>
            <person name="Hossain A."/>
            <person name="Karabika E."/>
            <person name="Karaffa L."/>
            <person name="Karanyi Z."/>
            <person name="Krasevec N."/>
            <person name="Kuo A."/>
            <person name="Kusch H."/>
            <person name="LaButti K."/>
            <person name="Lagendijk E.L."/>
            <person name="Lapidus A."/>
            <person name="Levasseur A."/>
            <person name="Lindquist E."/>
            <person name="Lipzen A."/>
            <person name="Logrieco A.F."/>
            <person name="MacCabe A."/>
            <person name="Maekelae M.R."/>
            <person name="Malavazi I."/>
            <person name="Melin P."/>
            <person name="Meyer V."/>
            <person name="Mielnichuk N."/>
            <person name="Miskei M."/>
            <person name="Molnar A.P."/>
            <person name="Mule G."/>
            <person name="Ngan C.Y."/>
            <person name="Orejas M."/>
            <person name="Orosz E."/>
            <person name="Ouedraogo J.P."/>
            <person name="Overkamp K.M."/>
            <person name="Park H.-S."/>
            <person name="Perrone G."/>
            <person name="Piumi F."/>
            <person name="Punt P.J."/>
            <person name="Ram A.F."/>
            <person name="Ramon A."/>
            <person name="Rauscher S."/>
            <person name="Record E."/>
            <person name="Riano-Pachon D.M."/>
            <person name="Robert V."/>
            <person name="Roehrig J."/>
            <person name="Ruller R."/>
            <person name="Salamov A."/>
            <person name="Salih N.S."/>
            <person name="Samson R.A."/>
            <person name="Sandor E."/>
            <person name="Sanguinetti M."/>
            <person name="Schuetze T."/>
            <person name="Sepcic K."/>
            <person name="Shelest E."/>
            <person name="Sherlock G."/>
            <person name="Sophianopoulou V."/>
            <person name="Squina F.M."/>
            <person name="Sun H."/>
            <person name="Susca A."/>
            <person name="Todd R.B."/>
            <person name="Tsang A."/>
            <person name="Unkles S.E."/>
            <person name="van de Wiele N."/>
            <person name="van Rossen-Uffink D."/>
            <person name="Oliveira J.V."/>
            <person name="Vesth T.C."/>
            <person name="Visser J."/>
            <person name="Yu J.-H."/>
            <person name="Zhou M."/>
            <person name="Andersen M.R."/>
            <person name="Archer D.B."/>
            <person name="Baker S.E."/>
            <person name="Benoit I."/>
            <person name="Brakhage A.A."/>
            <person name="Braus G.H."/>
            <person name="Fischer R."/>
            <person name="Frisvad J.C."/>
            <person name="Goldman G.H."/>
            <person name="Houbraken J."/>
            <person name="Oakley B."/>
            <person name="Pocsi I."/>
            <person name="Scazzocchio C."/>
            <person name="Seiboth B."/>
            <person name="vanKuyk P.A."/>
            <person name="Wortman J."/>
            <person name="Dyer P.S."/>
            <person name="Grigoriev I.V."/>
        </authorList>
    </citation>
    <scope>NUCLEOTIDE SEQUENCE [LARGE SCALE GENOMIC DNA]</scope>
    <source>
        <strain evidence="2">ITEM 5010</strain>
    </source>
</reference>
<dbReference type="EMBL" id="KV907497">
    <property type="protein sequence ID" value="OOF97410.1"/>
    <property type="molecule type" value="Genomic_DNA"/>
</dbReference>
<dbReference type="AlphaFoldDB" id="A0A1R3RSH2"/>
<sequence>MLELLRSPAAPCLPDVRLFQPSRTGLWHLFHLLAQSGHPTSIRIPDQTSIAMLSVSLSLTMHAGPNCMSG</sequence>
<name>A0A1R3RSH2_ASPC5</name>
<organism evidence="1 2">
    <name type="scientific">Aspergillus carbonarius (strain ITEM 5010)</name>
    <dbReference type="NCBI Taxonomy" id="602072"/>
    <lineage>
        <taxon>Eukaryota</taxon>
        <taxon>Fungi</taxon>
        <taxon>Dikarya</taxon>
        <taxon>Ascomycota</taxon>
        <taxon>Pezizomycotina</taxon>
        <taxon>Eurotiomycetes</taxon>
        <taxon>Eurotiomycetidae</taxon>
        <taxon>Eurotiales</taxon>
        <taxon>Aspergillaceae</taxon>
        <taxon>Aspergillus</taxon>
        <taxon>Aspergillus subgen. Circumdati</taxon>
    </lineage>
</organism>
<protein>
    <submittedName>
        <fullName evidence="1">Uncharacterized protein</fullName>
    </submittedName>
</protein>
<evidence type="ECO:0000313" key="1">
    <source>
        <dbReference type="EMBL" id="OOF97410.1"/>
    </source>
</evidence>
<gene>
    <name evidence="1" type="ORF">ASPCADRAFT_206239</name>
</gene>
<accession>A0A1R3RSH2</accession>
<proteinExistence type="predicted"/>